<evidence type="ECO:0000256" key="1">
    <source>
        <dbReference type="ARBA" id="ARBA00000085"/>
    </source>
</evidence>
<keyword evidence="9" id="KW-0812">Transmembrane</keyword>
<reference evidence="11" key="1">
    <citation type="journal article" date="2014" name="Int. J. Syst. Evol. Microbiol.">
        <title>Complete genome sequence of Corynebacterium casei LMG S-19264T (=DSM 44701T), isolated from a smear-ripened cheese.</title>
        <authorList>
            <consortium name="US DOE Joint Genome Institute (JGI-PGF)"/>
            <person name="Walter F."/>
            <person name="Albersmeier A."/>
            <person name="Kalinowski J."/>
            <person name="Ruckert C."/>
        </authorList>
    </citation>
    <scope>NUCLEOTIDE SEQUENCE</scope>
    <source>
        <strain evidence="11">VKM Ac-2007</strain>
    </source>
</reference>
<dbReference type="Pfam" id="PF07730">
    <property type="entry name" value="HisKA_3"/>
    <property type="match status" value="1"/>
</dbReference>
<sequence>MPAPRRPLRDRLVDTGLFLLASAFGLLLSAMRLDSAALPEPRWLFDLDQVTGALGCAALWLRRRRPVELALALVAASAFSELVAGAMLVALFTVAVHRSPRTTTAVFALSLPSALVYVVLRPEPDVPPLPLLAFGVVIQGAAVGWGLFVHHRRRLTLSLRERAVRVETEARLRAEQAQHRAREVIAREIHDVLGHRLSLLSVHAGALEYHPDAPPEDVARAARVIRESAHQALQDLREVIGVLRAPVGELPQPTLADLGQLAAESETAGTRIDLREEVDGPVPEGTGRTAYRIVQEGLTNARKHAPGAEVRVSVAGACGRGLTVEVRNAAPAAVPSAGAGSGQGLVGLAERVALAGGSLEHGPAAGGGWRLSAWLPWPP</sequence>
<evidence type="ECO:0000313" key="12">
    <source>
        <dbReference type="Proteomes" id="UP001143474"/>
    </source>
</evidence>
<evidence type="ECO:0000256" key="6">
    <source>
        <dbReference type="ARBA" id="ARBA00022777"/>
    </source>
</evidence>
<keyword evidence="7" id="KW-0067">ATP-binding</keyword>
<dbReference type="InterPro" id="IPR050482">
    <property type="entry name" value="Sensor_HK_TwoCompSys"/>
</dbReference>
<proteinExistence type="predicted"/>
<dbReference type="GO" id="GO:0016020">
    <property type="term" value="C:membrane"/>
    <property type="evidence" value="ECO:0007669"/>
    <property type="project" value="InterPro"/>
</dbReference>
<evidence type="ECO:0000256" key="5">
    <source>
        <dbReference type="ARBA" id="ARBA00022741"/>
    </source>
</evidence>
<keyword evidence="8" id="KW-0902">Two-component regulatory system</keyword>
<evidence type="ECO:0000256" key="7">
    <source>
        <dbReference type="ARBA" id="ARBA00022840"/>
    </source>
</evidence>
<keyword evidence="3" id="KW-0597">Phosphoprotein</keyword>
<dbReference type="AlphaFoldDB" id="A0A9W6I0Q0"/>
<organism evidence="11 12">
    <name type="scientific">Streptosporangium carneum</name>
    <dbReference type="NCBI Taxonomy" id="47481"/>
    <lineage>
        <taxon>Bacteria</taxon>
        <taxon>Bacillati</taxon>
        <taxon>Actinomycetota</taxon>
        <taxon>Actinomycetes</taxon>
        <taxon>Streptosporangiales</taxon>
        <taxon>Streptosporangiaceae</taxon>
        <taxon>Streptosporangium</taxon>
    </lineage>
</organism>
<feature type="transmembrane region" description="Helical" evidence="9">
    <location>
        <begin position="132"/>
        <end position="150"/>
    </location>
</feature>
<keyword evidence="9" id="KW-1133">Transmembrane helix</keyword>
<keyword evidence="6 11" id="KW-0418">Kinase</keyword>
<comment type="catalytic activity">
    <reaction evidence="1">
        <text>ATP + protein L-histidine = ADP + protein N-phospho-L-histidine.</text>
        <dbReference type="EC" id="2.7.13.3"/>
    </reaction>
</comment>
<evidence type="ECO:0000256" key="3">
    <source>
        <dbReference type="ARBA" id="ARBA00022553"/>
    </source>
</evidence>
<comment type="caution">
    <text evidence="11">The sequence shown here is derived from an EMBL/GenBank/DDBJ whole genome shotgun (WGS) entry which is preliminary data.</text>
</comment>
<dbReference type="EMBL" id="BSEV01000004">
    <property type="protein sequence ID" value="GLK09053.1"/>
    <property type="molecule type" value="Genomic_DNA"/>
</dbReference>
<evidence type="ECO:0000256" key="2">
    <source>
        <dbReference type="ARBA" id="ARBA00012438"/>
    </source>
</evidence>
<feature type="transmembrane region" description="Helical" evidence="9">
    <location>
        <begin position="69"/>
        <end position="96"/>
    </location>
</feature>
<dbReference type="InterPro" id="IPR011712">
    <property type="entry name" value="Sig_transdc_His_kin_sub3_dim/P"/>
</dbReference>
<dbReference type="GO" id="GO:0046983">
    <property type="term" value="F:protein dimerization activity"/>
    <property type="evidence" value="ECO:0007669"/>
    <property type="project" value="InterPro"/>
</dbReference>
<evidence type="ECO:0000256" key="8">
    <source>
        <dbReference type="ARBA" id="ARBA00023012"/>
    </source>
</evidence>
<dbReference type="EC" id="2.7.13.3" evidence="2"/>
<evidence type="ECO:0000256" key="9">
    <source>
        <dbReference type="SAM" id="Phobius"/>
    </source>
</evidence>
<dbReference type="InterPro" id="IPR036890">
    <property type="entry name" value="HATPase_C_sf"/>
</dbReference>
<evidence type="ECO:0000259" key="10">
    <source>
        <dbReference type="Pfam" id="PF07730"/>
    </source>
</evidence>
<dbReference type="PANTHER" id="PTHR24421">
    <property type="entry name" value="NITRATE/NITRITE SENSOR PROTEIN NARX-RELATED"/>
    <property type="match status" value="1"/>
</dbReference>
<dbReference type="Proteomes" id="UP001143474">
    <property type="component" value="Unassembled WGS sequence"/>
</dbReference>
<protein>
    <recommendedName>
        <fullName evidence="2">histidine kinase</fullName>
        <ecNumber evidence="2">2.7.13.3</ecNumber>
    </recommendedName>
</protein>
<feature type="domain" description="Signal transduction histidine kinase subgroup 3 dimerisation and phosphoacceptor" evidence="10">
    <location>
        <begin position="182"/>
        <end position="246"/>
    </location>
</feature>
<feature type="transmembrane region" description="Helical" evidence="9">
    <location>
        <begin position="103"/>
        <end position="120"/>
    </location>
</feature>
<gene>
    <name evidence="11" type="ORF">GCM10017600_24590</name>
</gene>
<keyword evidence="12" id="KW-1185">Reference proteome</keyword>
<dbReference type="PANTHER" id="PTHR24421:SF10">
    <property type="entry name" value="NITRATE_NITRITE SENSOR PROTEIN NARQ"/>
    <property type="match status" value="1"/>
</dbReference>
<reference evidence="11" key="2">
    <citation type="submission" date="2023-01" db="EMBL/GenBank/DDBJ databases">
        <authorList>
            <person name="Sun Q."/>
            <person name="Evtushenko L."/>
        </authorList>
    </citation>
    <scope>NUCLEOTIDE SEQUENCE</scope>
    <source>
        <strain evidence="11">VKM Ac-2007</strain>
    </source>
</reference>
<dbReference type="Gene3D" id="1.20.5.1930">
    <property type="match status" value="1"/>
</dbReference>
<accession>A0A9W6I0Q0</accession>
<dbReference type="GO" id="GO:0005524">
    <property type="term" value="F:ATP binding"/>
    <property type="evidence" value="ECO:0007669"/>
    <property type="project" value="UniProtKB-KW"/>
</dbReference>
<keyword evidence="4" id="KW-0808">Transferase</keyword>
<evidence type="ECO:0000256" key="4">
    <source>
        <dbReference type="ARBA" id="ARBA00022679"/>
    </source>
</evidence>
<dbReference type="CDD" id="cd16917">
    <property type="entry name" value="HATPase_UhpB-NarQ-NarX-like"/>
    <property type="match status" value="1"/>
</dbReference>
<keyword evidence="9" id="KW-0472">Membrane</keyword>
<name>A0A9W6I0Q0_9ACTN</name>
<evidence type="ECO:0000313" key="11">
    <source>
        <dbReference type="EMBL" id="GLK09053.1"/>
    </source>
</evidence>
<dbReference type="GO" id="GO:0000155">
    <property type="term" value="F:phosphorelay sensor kinase activity"/>
    <property type="evidence" value="ECO:0007669"/>
    <property type="project" value="InterPro"/>
</dbReference>
<dbReference type="SUPFAM" id="SSF55874">
    <property type="entry name" value="ATPase domain of HSP90 chaperone/DNA topoisomerase II/histidine kinase"/>
    <property type="match status" value="1"/>
</dbReference>
<keyword evidence="5" id="KW-0547">Nucleotide-binding</keyword>
<dbReference type="Gene3D" id="3.30.565.10">
    <property type="entry name" value="Histidine kinase-like ATPase, C-terminal domain"/>
    <property type="match status" value="1"/>
</dbReference>